<reference evidence="2" key="1">
    <citation type="journal article" date="2024" name="Proc. Natl. Acad. Sci. U.S.A.">
        <title>Extraordinary preservation of gene collinearity over three hundred million years revealed in homosporous lycophytes.</title>
        <authorList>
            <person name="Li C."/>
            <person name="Wickell D."/>
            <person name="Kuo L.Y."/>
            <person name="Chen X."/>
            <person name="Nie B."/>
            <person name="Liao X."/>
            <person name="Peng D."/>
            <person name="Ji J."/>
            <person name="Jenkins J."/>
            <person name="Williams M."/>
            <person name="Shu S."/>
            <person name="Plott C."/>
            <person name="Barry K."/>
            <person name="Rajasekar S."/>
            <person name="Grimwood J."/>
            <person name="Han X."/>
            <person name="Sun S."/>
            <person name="Hou Z."/>
            <person name="He W."/>
            <person name="Dai G."/>
            <person name="Sun C."/>
            <person name="Schmutz J."/>
            <person name="Leebens-Mack J.H."/>
            <person name="Li F.W."/>
            <person name="Wang L."/>
        </authorList>
    </citation>
    <scope>NUCLEOTIDE SEQUENCE [LARGE SCALE GENOMIC DNA]</scope>
    <source>
        <strain evidence="2">cv. PW_Plant_1</strain>
    </source>
</reference>
<proteinExistence type="predicted"/>
<name>A0ACC2AHW3_DIPCM</name>
<accession>A0ACC2AHW3</accession>
<comment type="caution">
    <text evidence="1">The sequence shown here is derived from an EMBL/GenBank/DDBJ whole genome shotgun (WGS) entry which is preliminary data.</text>
</comment>
<keyword evidence="2" id="KW-1185">Reference proteome</keyword>
<dbReference type="EMBL" id="CM055113">
    <property type="protein sequence ID" value="KAJ7516677.1"/>
    <property type="molecule type" value="Genomic_DNA"/>
</dbReference>
<organism evidence="1 2">
    <name type="scientific">Diphasiastrum complanatum</name>
    <name type="common">Issler's clubmoss</name>
    <name type="synonym">Lycopodium complanatum</name>
    <dbReference type="NCBI Taxonomy" id="34168"/>
    <lineage>
        <taxon>Eukaryota</taxon>
        <taxon>Viridiplantae</taxon>
        <taxon>Streptophyta</taxon>
        <taxon>Embryophyta</taxon>
        <taxon>Tracheophyta</taxon>
        <taxon>Lycopodiopsida</taxon>
        <taxon>Lycopodiales</taxon>
        <taxon>Lycopodiaceae</taxon>
        <taxon>Lycopodioideae</taxon>
        <taxon>Diphasiastrum</taxon>
    </lineage>
</organism>
<evidence type="ECO:0000313" key="1">
    <source>
        <dbReference type="EMBL" id="KAJ7516677.1"/>
    </source>
</evidence>
<gene>
    <name evidence="1" type="ORF">O6H91_22G067000</name>
</gene>
<protein>
    <submittedName>
        <fullName evidence="1">Uncharacterized protein</fullName>
    </submittedName>
</protein>
<evidence type="ECO:0000313" key="2">
    <source>
        <dbReference type="Proteomes" id="UP001162992"/>
    </source>
</evidence>
<dbReference type="Proteomes" id="UP001162992">
    <property type="component" value="Chromosome 22"/>
</dbReference>
<sequence>MAAAAAASSAKTLTLFKALAAVGRSFSSDASGSVQTALIKQLRERTGAPIKDVKALLMQCGWDSEAAFTELRRKGLAAANKKASRVAAEGLISVALNQKCAAIVEINSETDFVARNDLFQKLAISIAKSALAAEVFVGAPCQPDVINLQSLEALRVDLEHPKLQGEVSVHDAVAEVAAITGENVKLRRAFCMSTATGLVSSYLHTSPFPGLARIAGLLTLEVEGGCPEEQSLILKETGSNLAMHLVAARPLFLSKDHVTSEALNLERDILKSQALTTGKPQSVVDKMVEGRLRKYVEEIAFLEQKFVVDDSKTVKCCSSRVFWMPFPKIFRKQSLLGNFSVWKLVKASKENTRILPLKLQLKLHNTLVTTQLLLASGFLALLSLFGTQVSQTLQIDQRQKAFFR</sequence>